<reference evidence="11 12" key="1">
    <citation type="submission" date="2020-02" db="EMBL/GenBank/DDBJ databases">
        <title>Complete genome sequence of the novel Campylobacter species Candidatus Campylobacter infans.</title>
        <authorList>
            <person name="Duim B."/>
            <person name="Zomer A."/>
            <person name="van der Graaf L."/>
            <person name="Wagenaar J."/>
        </authorList>
    </citation>
    <scope>NUCLEOTIDE SEQUENCE [LARGE SCALE GENOMIC DNA]</scope>
    <source>
        <strain evidence="11 12">19S00001</strain>
    </source>
</reference>
<evidence type="ECO:0000256" key="8">
    <source>
        <dbReference type="ARBA" id="ARBA00030781"/>
    </source>
</evidence>
<dbReference type="Proteomes" id="UP000509414">
    <property type="component" value="Chromosome"/>
</dbReference>
<dbReference type="Gene3D" id="3.90.1170.40">
    <property type="entry name" value="Molybdopterin biosynthesis MoaE subunit"/>
    <property type="match status" value="1"/>
</dbReference>
<dbReference type="GO" id="GO:0030366">
    <property type="term" value="F:molybdopterin synthase activity"/>
    <property type="evidence" value="ECO:0007669"/>
    <property type="project" value="UniProtKB-EC"/>
</dbReference>
<dbReference type="AlphaFoldDB" id="A0A7H9CKI4"/>
<dbReference type="RefSeq" id="WP_179975971.1">
    <property type="nucleotide sequence ID" value="NZ_CP049075.1"/>
</dbReference>
<evidence type="ECO:0000256" key="7">
    <source>
        <dbReference type="ARBA" id="ARBA00030407"/>
    </source>
</evidence>
<evidence type="ECO:0000256" key="1">
    <source>
        <dbReference type="ARBA" id="ARBA00005046"/>
    </source>
</evidence>
<accession>A0A7H9CKI4</accession>
<sequence length="144" mass="16251">MELFDGSLNTAEILNRWYDENKLLNYGAIITFIGVVRDENGCDGLSFDIYEPLLLKWFKSWEQKASAFGAKVLLAHAKGDVLKHETSYISAVCSKQRKIALSLIDEFVEDFKANAPIWKYDLKDGKRIYAKERSQIIGGAGLLA</sequence>
<dbReference type="Pfam" id="PF02391">
    <property type="entry name" value="MoaE"/>
    <property type="match status" value="1"/>
</dbReference>
<evidence type="ECO:0000256" key="4">
    <source>
        <dbReference type="ARBA" id="ARBA00013858"/>
    </source>
</evidence>
<evidence type="ECO:0000313" key="11">
    <source>
        <dbReference type="EMBL" id="QLI06171.1"/>
    </source>
</evidence>
<organism evidence="11 12">
    <name type="scientific">Candidatus Campylobacter infans</name>
    <dbReference type="NCBI Taxonomy" id="2561898"/>
    <lineage>
        <taxon>Bacteria</taxon>
        <taxon>Pseudomonadati</taxon>
        <taxon>Campylobacterota</taxon>
        <taxon>Epsilonproteobacteria</taxon>
        <taxon>Campylobacterales</taxon>
        <taxon>Campylobacteraceae</taxon>
        <taxon>Campylobacter</taxon>
    </lineage>
</organism>
<dbReference type="GO" id="GO:0006777">
    <property type="term" value="P:Mo-molybdopterin cofactor biosynthetic process"/>
    <property type="evidence" value="ECO:0007669"/>
    <property type="project" value="InterPro"/>
</dbReference>
<comment type="catalytic activity">
    <reaction evidence="10">
        <text>2 [molybdopterin-synthase sulfur-carrier protein]-C-terminal-Gly-aminoethanethioate + cyclic pyranopterin phosphate + H2O = molybdopterin + 2 [molybdopterin-synthase sulfur-carrier protein]-C-terminal Gly-Gly + 2 H(+)</text>
        <dbReference type="Rhea" id="RHEA:26333"/>
        <dbReference type="Rhea" id="RHEA-COMP:12202"/>
        <dbReference type="Rhea" id="RHEA-COMP:19907"/>
        <dbReference type="ChEBI" id="CHEBI:15377"/>
        <dbReference type="ChEBI" id="CHEBI:15378"/>
        <dbReference type="ChEBI" id="CHEBI:58698"/>
        <dbReference type="ChEBI" id="CHEBI:59648"/>
        <dbReference type="ChEBI" id="CHEBI:90778"/>
        <dbReference type="ChEBI" id="CHEBI:232372"/>
        <dbReference type="EC" id="2.8.1.12"/>
    </reaction>
</comment>
<comment type="similarity">
    <text evidence="2">Belongs to the MoaE family.</text>
</comment>
<name>A0A7H9CKI4_9BACT</name>
<evidence type="ECO:0000256" key="9">
    <source>
        <dbReference type="ARBA" id="ARBA00032474"/>
    </source>
</evidence>
<comment type="pathway">
    <text evidence="1">Cofactor biosynthesis; molybdopterin biosynthesis.</text>
</comment>
<dbReference type="EMBL" id="CP049075">
    <property type="protein sequence ID" value="QLI06171.1"/>
    <property type="molecule type" value="Genomic_DNA"/>
</dbReference>
<evidence type="ECO:0000256" key="6">
    <source>
        <dbReference type="ARBA" id="ARBA00029745"/>
    </source>
</evidence>
<dbReference type="UniPathway" id="UPA00344"/>
<evidence type="ECO:0000256" key="10">
    <source>
        <dbReference type="ARBA" id="ARBA00049878"/>
    </source>
</evidence>
<dbReference type="EC" id="2.8.1.12" evidence="3"/>
<comment type="subunit">
    <text evidence="5">Heterotetramer of 2 MoaD subunits and 2 MoaE subunits. Also stable as homodimer. The enzyme changes between these two forms during catalysis.</text>
</comment>
<keyword evidence="12" id="KW-1185">Reference proteome</keyword>
<dbReference type="KEGG" id="cinf:CINF_1701"/>
<dbReference type="SUPFAM" id="SSF54690">
    <property type="entry name" value="Molybdopterin synthase subunit MoaE"/>
    <property type="match status" value="1"/>
</dbReference>
<evidence type="ECO:0000256" key="2">
    <source>
        <dbReference type="ARBA" id="ARBA00005426"/>
    </source>
</evidence>
<dbReference type="CDD" id="cd00756">
    <property type="entry name" value="MoaE"/>
    <property type="match status" value="1"/>
</dbReference>
<keyword evidence="11" id="KW-0808">Transferase</keyword>
<dbReference type="InterPro" id="IPR036563">
    <property type="entry name" value="MoaE_sf"/>
</dbReference>
<evidence type="ECO:0000256" key="5">
    <source>
        <dbReference type="ARBA" id="ARBA00026066"/>
    </source>
</evidence>
<evidence type="ECO:0000313" key="12">
    <source>
        <dbReference type="Proteomes" id="UP000509414"/>
    </source>
</evidence>
<protein>
    <recommendedName>
        <fullName evidence="4">Molybdopterin synthase catalytic subunit</fullName>
        <ecNumber evidence="3">2.8.1.12</ecNumber>
    </recommendedName>
    <alternativeName>
        <fullName evidence="8">MPT synthase subunit 2</fullName>
    </alternativeName>
    <alternativeName>
        <fullName evidence="6">Molybdenum cofactor biosynthesis protein E</fullName>
    </alternativeName>
    <alternativeName>
        <fullName evidence="7">Molybdopterin-converting factor large subunit</fullName>
    </alternativeName>
    <alternativeName>
        <fullName evidence="9">Molybdopterin-converting factor subunit 2</fullName>
    </alternativeName>
</protein>
<dbReference type="InterPro" id="IPR003448">
    <property type="entry name" value="Mopterin_biosynth_MoaE"/>
</dbReference>
<proteinExistence type="inferred from homology"/>
<gene>
    <name evidence="11" type="primary">moaE</name>
    <name evidence="11" type="ORF">CINF_1701</name>
</gene>
<evidence type="ECO:0000256" key="3">
    <source>
        <dbReference type="ARBA" id="ARBA00011950"/>
    </source>
</evidence>